<organism evidence="2 3">
    <name type="scientific">Anser brachyrhynchus</name>
    <name type="common">Pink-footed goose</name>
    <dbReference type="NCBI Taxonomy" id="132585"/>
    <lineage>
        <taxon>Eukaryota</taxon>
        <taxon>Metazoa</taxon>
        <taxon>Chordata</taxon>
        <taxon>Craniata</taxon>
        <taxon>Vertebrata</taxon>
        <taxon>Euteleostomi</taxon>
        <taxon>Archelosauria</taxon>
        <taxon>Archosauria</taxon>
        <taxon>Dinosauria</taxon>
        <taxon>Saurischia</taxon>
        <taxon>Theropoda</taxon>
        <taxon>Coelurosauria</taxon>
        <taxon>Aves</taxon>
        <taxon>Neognathae</taxon>
        <taxon>Galloanserae</taxon>
        <taxon>Anseriformes</taxon>
        <taxon>Anatidae</taxon>
        <taxon>Anserinae</taxon>
        <taxon>Anser</taxon>
    </lineage>
</organism>
<feature type="region of interest" description="Disordered" evidence="1">
    <location>
        <begin position="1"/>
        <end position="74"/>
    </location>
</feature>
<dbReference type="Proteomes" id="UP000694426">
    <property type="component" value="Unplaced"/>
</dbReference>
<proteinExistence type="predicted"/>
<name>A0A8B9BUQ1_9AVES</name>
<reference evidence="2" key="1">
    <citation type="submission" date="2025-08" db="UniProtKB">
        <authorList>
            <consortium name="Ensembl"/>
        </authorList>
    </citation>
    <scope>IDENTIFICATION</scope>
</reference>
<reference evidence="2" key="2">
    <citation type="submission" date="2025-09" db="UniProtKB">
        <authorList>
            <consortium name="Ensembl"/>
        </authorList>
    </citation>
    <scope>IDENTIFICATION</scope>
</reference>
<accession>A0A8B9BUQ1</accession>
<dbReference type="Ensembl" id="ENSABRT00000013077.1">
    <property type="protein sequence ID" value="ENSABRP00000009183.1"/>
    <property type="gene ID" value="ENSABRG00000008219.1"/>
</dbReference>
<sequence>RTGQRARPGGAEGPLRRPAAISRRWPGAGGSPPEARPCPSAASREARGPSPCAVAAPLRPVPPRPALPHPGPGGAVTMVMAEGTAVLRRNRPGTKAQDFYNWPDESFEEMDSTLAVQQVLLFFKFSFPSFVFYWLKTTGNVACYLSA</sequence>
<evidence type="ECO:0000313" key="2">
    <source>
        <dbReference type="Ensembl" id="ENSABRP00000009183.1"/>
    </source>
</evidence>
<dbReference type="GeneTree" id="ENSGT01090000261922"/>
<evidence type="ECO:0000256" key="1">
    <source>
        <dbReference type="SAM" id="MobiDB-lite"/>
    </source>
</evidence>
<protein>
    <submittedName>
        <fullName evidence="2">Uncharacterized protein</fullName>
    </submittedName>
</protein>
<evidence type="ECO:0000313" key="3">
    <source>
        <dbReference type="Proteomes" id="UP000694426"/>
    </source>
</evidence>
<keyword evidence="3" id="KW-1185">Reference proteome</keyword>
<dbReference type="AlphaFoldDB" id="A0A8B9BUQ1"/>
<feature type="compositionally biased region" description="Pro residues" evidence="1">
    <location>
        <begin position="59"/>
        <end position="71"/>
    </location>
</feature>